<accession>A0A4D4MAG5</accession>
<dbReference type="AlphaFoldDB" id="A0A4D4MAG5"/>
<dbReference type="EMBL" id="BJHY01000001">
    <property type="protein sequence ID" value="GDY70753.1"/>
    <property type="molecule type" value="Genomic_DNA"/>
</dbReference>
<reference evidence="2 3" key="1">
    <citation type="submission" date="2019-04" db="EMBL/GenBank/DDBJ databases">
        <title>Draft genome sequences of Streptomyces avermitilis ATCC 31267.</title>
        <authorList>
            <person name="Komaki H."/>
            <person name="Tamura T."/>
            <person name="Hosoyama A."/>
        </authorList>
    </citation>
    <scope>NUCLEOTIDE SEQUENCE [LARGE SCALE GENOMIC DNA]</scope>
    <source>
        <strain evidence="2 3">ATCC 31267</strain>
    </source>
</reference>
<gene>
    <name evidence="1" type="ORF">SAV14893_082580</name>
    <name evidence="2" type="ORF">SAV31267_002380</name>
</gene>
<evidence type="ECO:0000313" key="3">
    <source>
        <dbReference type="Proteomes" id="UP000299211"/>
    </source>
</evidence>
<proteinExistence type="predicted"/>
<comment type="caution">
    <text evidence="1">The sequence shown here is derived from an EMBL/GenBank/DDBJ whole genome shotgun (WGS) entry which is preliminary data.</text>
</comment>
<name>A0A4D4MAG5_STRAX</name>
<sequence>MEHTQSYRLVGTLSEGGSGDYCPATSSLLTKVRMHPRHATTVVRALLMLTRHQVARCPMISPQ</sequence>
<evidence type="ECO:0000313" key="4">
    <source>
        <dbReference type="Proteomes" id="UP000302139"/>
    </source>
</evidence>
<dbReference type="Proteomes" id="UP000302139">
    <property type="component" value="Unassembled WGS sequence"/>
</dbReference>
<dbReference type="Proteomes" id="UP000299211">
    <property type="component" value="Unassembled WGS sequence"/>
</dbReference>
<dbReference type="EMBL" id="BJHX01000001">
    <property type="protein sequence ID" value="GDY68865.1"/>
    <property type="molecule type" value="Genomic_DNA"/>
</dbReference>
<protein>
    <submittedName>
        <fullName evidence="1">Uncharacterized protein</fullName>
    </submittedName>
</protein>
<evidence type="ECO:0000313" key="1">
    <source>
        <dbReference type="EMBL" id="GDY68865.1"/>
    </source>
</evidence>
<organism evidence="1 4">
    <name type="scientific">Streptomyces avermitilis</name>
    <dbReference type="NCBI Taxonomy" id="33903"/>
    <lineage>
        <taxon>Bacteria</taxon>
        <taxon>Bacillati</taxon>
        <taxon>Actinomycetota</taxon>
        <taxon>Actinomycetes</taxon>
        <taxon>Kitasatosporales</taxon>
        <taxon>Streptomycetaceae</taxon>
        <taxon>Streptomyces</taxon>
    </lineage>
</organism>
<evidence type="ECO:0000313" key="2">
    <source>
        <dbReference type="EMBL" id="GDY70753.1"/>
    </source>
</evidence>
<reference evidence="1 4" key="2">
    <citation type="submission" date="2019-04" db="EMBL/GenBank/DDBJ databases">
        <title>Draft genome sequences of Streptomyces avermitilis NBRC 14893.</title>
        <authorList>
            <person name="Komaki H."/>
            <person name="Tamura T."/>
            <person name="Hosoyama A."/>
        </authorList>
    </citation>
    <scope>NUCLEOTIDE SEQUENCE [LARGE SCALE GENOMIC DNA]</scope>
    <source>
        <strain evidence="1 4">NBRC 14893</strain>
    </source>
</reference>
<dbReference type="RefSeq" id="WP_037651340.1">
    <property type="nucleotide sequence ID" value="NZ_BAABTN010000023.1"/>
</dbReference>